<protein>
    <recommendedName>
        <fullName evidence="3">cysteine desulfurase</fullName>
        <ecNumber evidence="3">2.8.1.7</ecNumber>
    </recommendedName>
</protein>
<evidence type="ECO:0000259" key="6">
    <source>
        <dbReference type="Pfam" id="PF00266"/>
    </source>
</evidence>
<comment type="cofactor">
    <cofactor evidence="1">
        <name>pyridoxal 5'-phosphate</name>
        <dbReference type="ChEBI" id="CHEBI:597326"/>
    </cofactor>
</comment>
<proteinExistence type="inferred from homology"/>
<dbReference type="PANTHER" id="PTHR43586:SF4">
    <property type="entry name" value="ISOPENICILLIN N EPIMERASE"/>
    <property type="match status" value="1"/>
</dbReference>
<dbReference type="PIRSF" id="PIRSF005572">
    <property type="entry name" value="NifS"/>
    <property type="match status" value="1"/>
</dbReference>
<dbReference type="Gene3D" id="3.40.640.10">
    <property type="entry name" value="Type I PLP-dependent aspartate aminotransferase-like (Major domain)"/>
    <property type="match status" value="1"/>
</dbReference>
<organism evidence="7 8">
    <name type="scientific">Garciella nitratireducens DSM 15102</name>
    <dbReference type="NCBI Taxonomy" id="1121911"/>
    <lineage>
        <taxon>Bacteria</taxon>
        <taxon>Bacillati</taxon>
        <taxon>Bacillota</taxon>
        <taxon>Clostridia</taxon>
        <taxon>Eubacteriales</taxon>
        <taxon>Eubacteriaceae</taxon>
        <taxon>Garciella</taxon>
    </lineage>
</organism>
<comment type="catalytic activity">
    <reaction evidence="5">
        <text>(sulfur carrier)-H + L-cysteine = (sulfur carrier)-SH + L-alanine</text>
        <dbReference type="Rhea" id="RHEA:43892"/>
        <dbReference type="Rhea" id="RHEA-COMP:14737"/>
        <dbReference type="Rhea" id="RHEA-COMP:14739"/>
        <dbReference type="ChEBI" id="CHEBI:29917"/>
        <dbReference type="ChEBI" id="CHEBI:35235"/>
        <dbReference type="ChEBI" id="CHEBI:57972"/>
        <dbReference type="ChEBI" id="CHEBI:64428"/>
        <dbReference type="EC" id="2.8.1.7"/>
    </reaction>
</comment>
<comment type="similarity">
    <text evidence="2">Belongs to the class-V pyridoxal-phosphate-dependent aminotransferase family. Csd subfamily.</text>
</comment>
<dbReference type="RefSeq" id="WP_087679340.1">
    <property type="nucleotide sequence ID" value="NZ_FUWV01000015.1"/>
</dbReference>
<dbReference type="InterPro" id="IPR015421">
    <property type="entry name" value="PyrdxlP-dep_Trfase_major"/>
</dbReference>
<evidence type="ECO:0000313" key="7">
    <source>
        <dbReference type="EMBL" id="SJZ88114.1"/>
    </source>
</evidence>
<evidence type="ECO:0000256" key="2">
    <source>
        <dbReference type="ARBA" id="ARBA00010447"/>
    </source>
</evidence>
<dbReference type="Gene3D" id="3.90.1150.10">
    <property type="entry name" value="Aspartate Aminotransferase, domain 1"/>
    <property type="match status" value="1"/>
</dbReference>
<feature type="domain" description="Aminotransferase class V" evidence="6">
    <location>
        <begin position="5"/>
        <end position="371"/>
    </location>
</feature>
<sequence>MKNLYLDHAATSFPKAPGVVESMSNYLIEVGSNVNRGVYQSSFDAENILFETRELICELFHFQKPENVVFTKNITESLNVLIKGILHKNDHIIVSSMEHNAVMRPLNALLTRGVSFSKVPCNKYGELNPEDIKKYIQPNTKAILMTHASNVCGTILDLVKVGKICKEKGFYFIIDTAQTAGFLDIDYEKLNADAIAFTGHKGLLGPQGIGGFIIGEDMANQMNSLIQGGTGSLSEEETQPDYMPDKFEAGTLNIPGIYGLNASLKYILKTGLKTIREKELYILKYFLDELSNLSALKIIGKKHLKERTAVVSIDIPQEDTGEIAYELFKDFGIMTRCGLHCAPSAHKTLGTFPHGTIRFSFSHHNTIKDITYTIDALNQIMKKRSL</sequence>
<name>A0A1T4P9B3_9FIRM</name>
<dbReference type="InterPro" id="IPR000192">
    <property type="entry name" value="Aminotrans_V_dom"/>
</dbReference>
<dbReference type="InterPro" id="IPR015424">
    <property type="entry name" value="PyrdxlP-dep_Trfase"/>
</dbReference>
<dbReference type="OrthoDB" id="9804366at2"/>
<accession>A0A1T4P9B3</accession>
<keyword evidence="4" id="KW-0663">Pyridoxal phosphate</keyword>
<dbReference type="InterPro" id="IPR010969">
    <property type="entry name" value="Cys_dSase-rel_unknwn_funct"/>
</dbReference>
<dbReference type="Proteomes" id="UP000196365">
    <property type="component" value="Unassembled WGS sequence"/>
</dbReference>
<dbReference type="SUPFAM" id="SSF53383">
    <property type="entry name" value="PLP-dependent transferases"/>
    <property type="match status" value="1"/>
</dbReference>
<dbReference type="InterPro" id="IPR016454">
    <property type="entry name" value="Cysteine_dSase"/>
</dbReference>
<dbReference type="NCBIfam" id="TIGR01977">
    <property type="entry name" value="am_tr_V_EF2568"/>
    <property type="match status" value="1"/>
</dbReference>
<keyword evidence="8" id="KW-1185">Reference proteome</keyword>
<evidence type="ECO:0000256" key="4">
    <source>
        <dbReference type="ARBA" id="ARBA00022898"/>
    </source>
</evidence>
<evidence type="ECO:0000256" key="1">
    <source>
        <dbReference type="ARBA" id="ARBA00001933"/>
    </source>
</evidence>
<dbReference type="AlphaFoldDB" id="A0A1T4P9B3"/>
<dbReference type="GO" id="GO:0031071">
    <property type="term" value="F:cysteine desulfurase activity"/>
    <property type="evidence" value="ECO:0007669"/>
    <property type="project" value="UniProtKB-EC"/>
</dbReference>
<gene>
    <name evidence="7" type="ORF">SAMN02745973_01983</name>
</gene>
<dbReference type="PANTHER" id="PTHR43586">
    <property type="entry name" value="CYSTEINE DESULFURASE"/>
    <property type="match status" value="1"/>
</dbReference>
<reference evidence="7 8" key="1">
    <citation type="submission" date="2017-02" db="EMBL/GenBank/DDBJ databases">
        <authorList>
            <person name="Peterson S.W."/>
        </authorList>
    </citation>
    <scope>NUCLEOTIDE SEQUENCE [LARGE SCALE GENOMIC DNA]</scope>
    <source>
        <strain evidence="7 8">DSM 15102</strain>
    </source>
</reference>
<dbReference type="InterPro" id="IPR015422">
    <property type="entry name" value="PyrdxlP-dep_Trfase_small"/>
</dbReference>
<evidence type="ECO:0000313" key="8">
    <source>
        <dbReference type="Proteomes" id="UP000196365"/>
    </source>
</evidence>
<dbReference type="EMBL" id="FUWV01000015">
    <property type="protein sequence ID" value="SJZ88114.1"/>
    <property type="molecule type" value="Genomic_DNA"/>
</dbReference>
<evidence type="ECO:0000256" key="5">
    <source>
        <dbReference type="ARBA" id="ARBA00050776"/>
    </source>
</evidence>
<dbReference type="EC" id="2.8.1.7" evidence="3"/>
<evidence type="ECO:0000256" key="3">
    <source>
        <dbReference type="ARBA" id="ARBA00012239"/>
    </source>
</evidence>
<dbReference type="Pfam" id="PF00266">
    <property type="entry name" value="Aminotran_5"/>
    <property type="match status" value="1"/>
</dbReference>